<reference evidence="1 2" key="2">
    <citation type="submission" date="2018-11" db="EMBL/GenBank/DDBJ databases">
        <authorList>
            <consortium name="Pathogen Informatics"/>
        </authorList>
    </citation>
    <scope>NUCLEOTIDE SEQUENCE [LARGE SCALE GENOMIC DNA]</scope>
</reference>
<dbReference type="WBParaSite" id="TCNE_0000238101-mRNA-1">
    <property type="protein sequence ID" value="TCNE_0000238101-mRNA-1"/>
    <property type="gene ID" value="TCNE_0000238101"/>
</dbReference>
<gene>
    <name evidence="1" type="ORF">TCNE_LOCUS2382</name>
</gene>
<organism evidence="2 3">
    <name type="scientific">Toxocara canis</name>
    <name type="common">Canine roundworm</name>
    <dbReference type="NCBI Taxonomy" id="6265"/>
    <lineage>
        <taxon>Eukaryota</taxon>
        <taxon>Metazoa</taxon>
        <taxon>Ecdysozoa</taxon>
        <taxon>Nematoda</taxon>
        <taxon>Chromadorea</taxon>
        <taxon>Rhabditida</taxon>
        <taxon>Spirurina</taxon>
        <taxon>Ascaridomorpha</taxon>
        <taxon>Ascaridoidea</taxon>
        <taxon>Toxocaridae</taxon>
        <taxon>Toxocara</taxon>
    </lineage>
</organism>
<keyword evidence="2" id="KW-1185">Reference proteome</keyword>
<proteinExistence type="predicted"/>
<protein>
    <submittedName>
        <fullName evidence="1 3">Uncharacterized protein</fullName>
    </submittedName>
</protein>
<reference evidence="3" key="1">
    <citation type="submission" date="2016-06" db="UniProtKB">
        <authorList>
            <consortium name="WormBaseParasite"/>
        </authorList>
    </citation>
    <scope>IDENTIFICATION</scope>
</reference>
<dbReference type="EMBL" id="UYWY01002341">
    <property type="protein sequence ID" value="VDM27976.1"/>
    <property type="molecule type" value="Genomic_DNA"/>
</dbReference>
<sequence>MYASRQRNNVSRGRVGERVIIKTTTSSGEGLRYTLTRPLRATTPEPPGNASGTNGTTAKCIDCSEQPNRIFITAKPPAQPLSSASTVLVRSSSTGCYAHMLGDHTGVGKFSIKSKNTAERSNSNCEISTRHAASVLTCAADVPSSNQSDQAKKFRQRKLSELSLKSLQEQSAKYPVRSPPLSATPLCSEVAAFFASDSIHCSSNDAVKRCVHVTADEKNPCVVTSSAVACTDATVAPHANARLELEFELEPQSPAILRSSPNDRTFFFLCVCVCL</sequence>
<dbReference type="Proteomes" id="UP000050794">
    <property type="component" value="Unassembled WGS sequence"/>
</dbReference>
<accession>A0A183U1L1</accession>
<name>A0A183U1L1_TOXCA</name>
<evidence type="ECO:0000313" key="3">
    <source>
        <dbReference type="WBParaSite" id="TCNE_0000238101-mRNA-1"/>
    </source>
</evidence>
<evidence type="ECO:0000313" key="2">
    <source>
        <dbReference type="Proteomes" id="UP000050794"/>
    </source>
</evidence>
<evidence type="ECO:0000313" key="1">
    <source>
        <dbReference type="EMBL" id="VDM27976.1"/>
    </source>
</evidence>
<dbReference type="AlphaFoldDB" id="A0A183U1L1"/>